<feature type="domain" description="Helix-turn-helix" evidence="2">
    <location>
        <begin position="9"/>
        <end position="59"/>
    </location>
</feature>
<gene>
    <name evidence="3" type="ORF">L618_001300001260</name>
</gene>
<dbReference type="Pfam" id="PF12728">
    <property type="entry name" value="HTH_17"/>
    <property type="match status" value="1"/>
</dbReference>
<dbReference type="AlphaFoldDB" id="A0A562ENH0"/>
<dbReference type="EMBL" id="VLJT01000010">
    <property type="protein sequence ID" value="TWH23291.1"/>
    <property type="molecule type" value="Genomic_DNA"/>
</dbReference>
<evidence type="ECO:0000313" key="4">
    <source>
        <dbReference type="Proteomes" id="UP000317573"/>
    </source>
</evidence>
<evidence type="ECO:0000259" key="2">
    <source>
        <dbReference type="Pfam" id="PF12728"/>
    </source>
</evidence>
<dbReference type="Proteomes" id="UP000317573">
    <property type="component" value="Unassembled WGS sequence"/>
</dbReference>
<dbReference type="InterPro" id="IPR041657">
    <property type="entry name" value="HTH_17"/>
</dbReference>
<feature type="region of interest" description="Disordered" evidence="1">
    <location>
        <begin position="80"/>
        <end position="103"/>
    </location>
</feature>
<dbReference type="RefSeq" id="WP_186455109.1">
    <property type="nucleotide sequence ID" value="NZ_VLJT01000010.1"/>
</dbReference>
<evidence type="ECO:0000313" key="3">
    <source>
        <dbReference type="EMBL" id="TWH23291.1"/>
    </source>
</evidence>
<evidence type="ECO:0000256" key="1">
    <source>
        <dbReference type="SAM" id="MobiDB-lite"/>
    </source>
</evidence>
<accession>A0A562ENH0</accession>
<protein>
    <submittedName>
        <fullName evidence="3">Helix-turn-helix protein</fullName>
    </submittedName>
</protein>
<comment type="caution">
    <text evidence="3">The sequence shown here is derived from an EMBL/GenBank/DDBJ whole genome shotgun (WGS) entry which is preliminary data.</text>
</comment>
<organism evidence="3 4">
    <name type="scientific">Rhodococcus rhodochrous J45</name>
    <dbReference type="NCBI Taxonomy" id="935266"/>
    <lineage>
        <taxon>Bacteria</taxon>
        <taxon>Bacillati</taxon>
        <taxon>Actinomycetota</taxon>
        <taxon>Actinomycetes</taxon>
        <taxon>Mycobacteriales</taxon>
        <taxon>Nocardiaceae</taxon>
        <taxon>Rhodococcus</taxon>
    </lineage>
</organism>
<dbReference type="SUPFAM" id="SSF46955">
    <property type="entry name" value="Putative DNA-binding domain"/>
    <property type="match status" value="1"/>
</dbReference>
<dbReference type="InterPro" id="IPR009061">
    <property type="entry name" value="DNA-bd_dom_put_sf"/>
</dbReference>
<sequence length="103" mass="11223">MSKTLRRRVLTVDELAELYGIPISTQREYRARGTSAPYFRAGNRILHRVEAVEDWIKAQERAAKSGVGDTVVGDGTAAVTARRARAHADAESAPEAQRGGDES</sequence>
<proteinExistence type="predicted"/>
<reference evidence="3 4" key="1">
    <citation type="submission" date="2019-07" db="EMBL/GenBank/DDBJ databases">
        <title>Genome sequencing of lignin-degrading bacterial isolates.</title>
        <authorList>
            <person name="Gladden J."/>
        </authorList>
    </citation>
    <scope>NUCLEOTIDE SEQUENCE [LARGE SCALE GENOMIC DNA]</scope>
    <source>
        <strain evidence="3 4">J45</strain>
    </source>
</reference>
<name>A0A562ENH0_RHORH</name>